<evidence type="ECO:0000256" key="1">
    <source>
        <dbReference type="ARBA" id="ARBA00022741"/>
    </source>
</evidence>
<dbReference type="Proteomes" id="UP000259026">
    <property type="component" value="Segment"/>
</dbReference>
<gene>
    <name evidence="4" type="ORF">CcrPW_gp161c</name>
</gene>
<keyword evidence="1" id="KW-0547">Nucleotide-binding</keyword>
<dbReference type="InterPro" id="IPR027785">
    <property type="entry name" value="UvrD-like_helicase_C"/>
</dbReference>
<dbReference type="CDD" id="cd18809">
    <property type="entry name" value="SF1_C_RecD"/>
    <property type="match status" value="1"/>
</dbReference>
<organism evidence="4 5">
    <name type="scientific">Caulobacter phage CcrPW</name>
    <dbReference type="NCBI Taxonomy" id="2283271"/>
    <lineage>
        <taxon>Viruses</taxon>
        <taxon>Duplodnaviria</taxon>
        <taxon>Heunggongvirae</taxon>
        <taxon>Uroviricota</taxon>
        <taxon>Caudoviricetes</taxon>
        <taxon>Jeanschmidtviridae</taxon>
        <taxon>Colossusvirus</taxon>
        <taxon>Colossusvirus PW</taxon>
    </lineage>
</organism>
<dbReference type="PANTHER" id="PTHR43788">
    <property type="entry name" value="DNA2/NAM7 HELICASE FAMILY MEMBER"/>
    <property type="match status" value="1"/>
</dbReference>
<protein>
    <submittedName>
        <fullName evidence="4">RecD-like DNA helicase</fullName>
    </submittedName>
</protein>
<dbReference type="GO" id="GO:0003678">
    <property type="term" value="F:DNA helicase activity"/>
    <property type="evidence" value="ECO:0007669"/>
    <property type="project" value="UniProtKB-ARBA"/>
</dbReference>
<name>A0A385EAJ5_9CAUD</name>
<dbReference type="PANTHER" id="PTHR43788:SF6">
    <property type="entry name" value="DNA HELICASE B"/>
    <property type="match status" value="1"/>
</dbReference>
<dbReference type="Pfam" id="PF13245">
    <property type="entry name" value="AAA_19"/>
    <property type="match status" value="1"/>
</dbReference>
<keyword evidence="4" id="KW-0378">Hydrolase</keyword>
<dbReference type="Pfam" id="PF13538">
    <property type="entry name" value="UvrD_C_2"/>
    <property type="match status" value="1"/>
</dbReference>
<accession>A0A385EAJ5</accession>
<proteinExistence type="predicted"/>
<dbReference type="InterPro" id="IPR027417">
    <property type="entry name" value="P-loop_NTPase"/>
</dbReference>
<dbReference type="EMBL" id="MH588545">
    <property type="protein sequence ID" value="AXQ68700.1"/>
    <property type="molecule type" value="Genomic_DNA"/>
</dbReference>
<evidence type="ECO:0000259" key="3">
    <source>
        <dbReference type="Pfam" id="PF13538"/>
    </source>
</evidence>
<sequence>MTTLTEHQGDAVRTVVARLKGAYPEALTYIGGFAGTGKSTILPHILTDLGFEPNSVAFCAPTGKAAKIMRKKLAAQQYGNPHATTIHSAIYRAKPAPVSQLESELYERQVKRQKMIETGEGSAHDIDKLTTEIRSLERDLDNLYNEDKINFQLNIDSPIKDMQCIVVDEASMVGFDMAKDLMSFGVPILAMGDPGQLPPVGDKPGLTAGDPDFFLTEIHRQAADNPIIRLATLARQGKDLPKGEHVNGEGKVCARVMNREDYDPEPAIAAGTDGPQILVGTNRTRFRITRMYREGLPPGPTAGEPLIVRKNSKEHPSLVNGTLGTCLTEQVHLEPGKVSTTMSFEDEDGARYIDKAVFQGLFEEHYSARKNGFSADSRSAYKAKQKLIHLDYAWALTVHNVQGSQFDDVVLIDESSVFRDDADKHLYTGLTRAAETITVLV</sequence>
<keyword evidence="5" id="KW-1185">Reference proteome</keyword>
<dbReference type="SUPFAM" id="SSF52540">
    <property type="entry name" value="P-loop containing nucleoside triphosphate hydrolases"/>
    <property type="match status" value="1"/>
</dbReference>
<dbReference type="Gene3D" id="3.40.50.300">
    <property type="entry name" value="P-loop containing nucleotide triphosphate hydrolases"/>
    <property type="match status" value="2"/>
</dbReference>
<reference evidence="4" key="1">
    <citation type="submission" date="2018-07" db="EMBL/GenBank/DDBJ databases">
        <authorList>
            <person name="Quirk P.G."/>
            <person name="Krulwich T.A."/>
        </authorList>
    </citation>
    <scope>NUCLEOTIDE SEQUENCE</scope>
</reference>
<evidence type="ECO:0000256" key="2">
    <source>
        <dbReference type="ARBA" id="ARBA00022840"/>
    </source>
</evidence>
<keyword evidence="4" id="KW-0347">Helicase</keyword>
<keyword evidence="2" id="KW-0067">ATP-binding</keyword>
<evidence type="ECO:0000313" key="4">
    <source>
        <dbReference type="EMBL" id="AXQ68700.1"/>
    </source>
</evidence>
<dbReference type="InterPro" id="IPR050534">
    <property type="entry name" value="Coronavir_polyprotein_1ab"/>
</dbReference>
<reference evidence="4" key="2">
    <citation type="submission" date="2018-09" db="EMBL/GenBank/DDBJ databases">
        <title>Giant CbK-like Caulobacter bacteriophages have genetically divergent genomes.</title>
        <authorList>
            <person name="Wilson K."/>
            <person name="Ely B."/>
        </authorList>
    </citation>
    <scope>NUCLEOTIDE SEQUENCE [LARGE SCALE GENOMIC DNA]</scope>
</reference>
<dbReference type="GO" id="GO:0005524">
    <property type="term" value="F:ATP binding"/>
    <property type="evidence" value="ECO:0007669"/>
    <property type="project" value="UniProtKB-KW"/>
</dbReference>
<feature type="domain" description="UvrD-like helicase C-terminal" evidence="3">
    <location>
        <begin position="392"/>
        <end position="437"/>
    </location>
</feature>
<evidence type="ECO:0000313" key="5">
    <source>
        <dbReference type="Proteomes" id="UP000259026"/>
    </source>
</evidence>